<dbReference type="InterPro" id="IPR011545">
    <property type="entry name" value="DEAD/DEAH_box_helicase_dom"/>
</dbReference>
<feature type="compositionally biased region" description="Acidic residues" evidence="5">
    <location>
        <begin position="17"/>
        <end position="35"/>
    </location>
</feature>
<evidence type="ECO:0000256" key="4">
    <source>
        <dbReference type="ARBA" id="ARBA00022840"/>
    </source>
</evidence>
<proteinExistence type="predicted"/>
<organism evidence="7 8">
    <name type="scientific">Rhizopus azygosporus</name>
    <name type="common">Rhizopus microsporus var. azygosporus</name>
    <dbReference type="NCBI Taxonomy" id="86630"/>
    <lineage>
        <taxon>Eukaryota</taxon>
        <taxon>Fungi</taxon>
        <taxon>Fungi incertae sedis</taxon>
        <taxon>Mucoromycota</taxon>
        <taxon>Mucoromycotina</taxon>
        <taxon>Mucoromycetes</taxon>
        <taxon>Mucorales</taxon>
        <taxon>Mucorineae</taxon>
        <taxon>Rhizopodaceae</taxon>
        <taxon>Rhizopus</taxon>
    </lineage>
</organism>
<dbReference type="GO" id="GO:0005634">
    <property type="term" value="C:nucleus"/>
    <property type="evidence" value="ECO:0007669"/>
    <property type="project" value="TreeGrafter"/>
</dbReference>
<dbReference type="SUPFAM" id="SSF52540">
    <property type="entry name" value="P-loop containing nucleoside triphosphate hydrolases"/>
    <property type="match status" value="1"/>
</dbReference>
<dbReference type="OrthoDB" id="2393965at2759"/>
<dbReference type="GO" id="GO:0005524">
    <property type="term" value="F:ATP binding"/>
    <property type="evidence" value="ECO:0007669"/>
    <property type="project" value="UniProtKB-KW"/>
</dbReference>
<dbReference type="PROSITE" id="PS51192">
    <property type="entry name" value="HELICASE_ATP_BIND_1"/>
    <property type="match status" value="1"/>
</dbReference>
<feature type="region of interest" description="Disordered" evidence="5">
    <location>
        <begin position="13"/>
        <end position="56"/>
    </location>
</feature>
<keyword evidence="3 7" id="KW-0347">Helicase</keyword>
<feature type="non-terminal residue" evidence="7">
    <location>
        <position position="210"/>
    </location>
</feature>
<sequence length="210" mass="23719">MFDEESLFNVFSGETTDNFDDVKDDEILDDVEEEIQPVTKRRNEDDSLNDQDGKKLKVENKELQKFREDVAQQPTPIVADTFEQETSRQVANIAGLQGQPTVAEGEQIVLSHQVRHQVAVPPNYPYVPISQHVPPADPARTYPFTLDPFQRVAVSSIERNESVLVSAHTSAGKTVVAEYAIAQCLKNKQRVIYTSPIKALSNQKYREFTE</sequence>
<dbReference type="GO" id="GO:0003676">
    <property type="term" value="F:nucleic acid binding"/>
    <property type="evidence" value="ECO:0007669"/>
    <property type="project" value="InterPro"/>
</dbReference>
<comment type="caution">
    <text evidence="7">The sequence shown here is derived from an EMBL/GenBank/DDBJ whole genome shotgun (WGS) entry which is preliminary data.</text>
</comment>
<dbReference type="PANTHER" id="PTHR12131">
    <property type="entry name" value="ATP-DEPENDENT RNA AND DNA HELICASE"/>
    <property type="match status" value="1"/>
</dbReference>
<dbReference type="EMBL" id="PJQL01003326">
    <property type="protein sequence ID" value="RCH81687.1"/>
    <property type="molecule type" value="Genomic_DNA"/>
</dbReference>
<dbReference type="GO" id="GO:0000460">
    <property type="term" value="P:maturation of 5.8S rRNA"/>
    <property type="evidence" value="ECO:0007669"/>
    <property type="project" value="TreeGrafter"/>
</dbReference>
<dbReference type="Gene3D" id="3.40.50.300">
    <property type="entry name" value="P-loop containing nucleotide triphosphate hydrolases"/>
    <property type="match status" value="1"/>
</dbReference>
<gene>
    <name evidence="7" type="primary">MTR4_1</name>
    <name evidence="7" type="ORF">CU097_000217</name>
</gene>
<feature type="domain" description="Helicase ATP-binding" evidence="6">
    <location>
        <begin position="154"/>
        <end position="210"/>
    </location>
</feature>
<evidence type="ECO:0000256" key="5">
    <source>
        <dbReference type="SAM" id="MobiDB-lite"/>
    </source>
</evidence>
<keyword evidence="2" id="KW-0378">Hydrolase</keyword>
<dbReference type="InterPro" id="IPR050699">
    <property type="entry name" value="RNA-DNA_Helicase"/>
</dbReference>
<dbReference type="GO" id="GO:0004386">
    <property type="term" value="F:helicase activity"/>
    <property type="evidence" value="ECO:0007669"/>
    <property type="project" value="UniProtKB-KW"/>
</dbReference>
<dbReference type="InterPro" id="IPR014001">
    <property type="entry name" value="Helicase_ATP-bd"/>
</dbReference>
<keyword evidence="4" id="KW-0067">ATP-binding</keyword>
<accession>A0A367IVI5</accession>
<dbReference type="AlphaFoldDB" id="A0A367IVI5"/>
<evidence type="ECO:0000256" key="3">
    <source>
        <dbReference type="ARBA" id="ARBA00022806"/>
    </source>
</evidence>
<dbReference type="GO" id="GO:0016787">
    <property type="term" value="F:hydrolase activity"/>
    <property type="evidence" value="ECO:0007669"/>
    <property type="project" value="UniProtKB-KW"/>
</dbReference>
<evidence type="ECO:0000256" key="1">
    <source>
        <dbReference type="ARBA" id="ARBA00022741"/>
    </source>
</evidence>
<evidence type="ECO:0000313" key="8">
    <source>
        <dbReference type="Proteomes" id="UP000252139"/>
    </source>
</evidence>
<keyword evidence="8" id="KW-1185">Reference proteome</keyword>
<feature type="compositionally biased region" description="Basic and acidic residues" evidence="5">
    <location>
        <begin position="41"/>
        <end position="56"/>
    </location>
</feature>
<name>A0A367IVI5_RHIAZ</name>
<dbReference type="Pfam" id="PF00270">
    <property type="entry name" value="DEAD"/>
    <property type="match status" value="1"/>
</dbReference>
<dbReference type="InterPro" id="IPR027417">
    <property type="entry name" value="P-loop_NTPase"/>
</dbReference>
<dbReference type="STRING" id="86630.A0A367IVI5"/>
<evidence type="ECO:0000313" key="7">
    <source>
        <dbReference type="EMBL" id="RCH81687.1"/>
    </source>
</evidence>
<evidence type="ECO:0000259" key="6">
    <source>
        <dbReference type="PROSITE" id="PS51192"/>
    </source>
</evidence>
<protein>
    <submittedName>
        <fullName evidence="7">ATP-dependent RNA helicase mtr4</fullName>
    </submittedName>
</protein>
<reference evidence="7 8" key="1">
    <citation type="journal article" date="2018" name="G3 (Bethesda)">
        <title>Phylogenetic and Phylogenomic Definition of Rhizopus Species.</title>
        <authorList>
            <person name="Gryganskyi A.P."/>
            <person name="Golan J."/>
            <person name="Dolatabadi S."/>
            <person name="Mondo S."/>
            <person name="Robb S."/>
            <person name="Idnurm A."/>
            <person name="Muszewska A."/>
            <person name="Steczkiewicz K."/>
            <person name="Masonjones S."/>
            <person name="Liao H.L."/>
            <person name="Gajdeczka M.T."/>
            <person name="Anike F."/>
            <person name="Vuek A."/>
            <person name="Anishchenko I.M."/>
            <person name="Voigt K."/>
            <person name="de Hoog G.S."/>
            <person name="Smith M.E."/>
            <person name="Heitman J."/>
            <person name="Vilgalys R."/>
            <person name="Stajich J.E."/>
        </authorList>
    </citation>
    <scope>NUCLEOTIDE SEQUENCE [LARGE SCALE GENOMIC DNA]</scope>
    <source>
        <strain evidence="7 8">CBS 357.93</strain>
    </source>
</reference>
<dbReference type="PANTHER" id="PTHR12131:SF7">
    <property type="entry name" value="EXOSOME RNA HELICASE MTR4"/>
    <property type="match status" value="1"/>
</dbReference>
<dbReference type="Proteomes" id="UP000252139">
    <property type="component" value="Unassembled WGS sequence"/>
</dbReference>
<keyword evidence="1" id="KW-0547">Nucleotide-binding</keyword>
<evidence type="ECO:0000256" key="2">
    <source>
        <dbReference type="ARBA" id="ARBA00022801"/>
    </source>
</evidence>